<reference evidence="2 3" key="1">
    <citation type="submission" date="2020-03" db="EMBL/GenBank/DDBJ databases">
        <title>Genome sequence of Toxoplasma gondii RH-88 strain.</title>
        <authorList>
            <person name="Lorenzi H.A."/>
            <person name="Venepally P."/>
            <person name="Rozenberg A."/>
            <person name="Sibley D."/>
        </authorList>
    </citation>
    <scope>NUCLEOTIDE SEQUENCE [LARGE SCALE GENOMIC DNA]</scope>
    <source>
        <strain evidence="2 3">RH-88</strain>
    </source>
</reference>
<comment type="caution">
    <text evidence="2">The sequence shown here is derived from an EMBL/GenBank/DDBJ whole genome shotgun (WGS) entry which is preliminary data.</text>
</comment>
<keyword evidence="3" id="KW-1185">Reference proteome</keyword>
<evidence type="ECO:0000313" key="2">
    <source>
        <dbReference type="EMBL" id="KAF4645801.1"/>
    </source>
</evidence>
<accession>A0A7J6KGX4</accession>
<evidence type="ECO:0000313" key="3">
    <source>
        <dbReference type="Proteomes" id="UP000557509"/>
    </source>
</evidence>
<name>A0A7J6KGX4_TOXGO</name>
<gene>
    <name evidence="2" type="ORF">TGRH88_020790</name>
</gene>
<sequence length="78" mass="8849">MRWLSVSLLPLIHLYLLSLPGHIFPFIARSRRAVCCQEPRPSSEDIDAYFAHARIAANPRLHTLTRSLLQKTGPSGHF</sequence>
<dbReference type="EMBL" id="JAAUHK010000186">
    <property type="protein sequence ID" value="KAF4645801.1"/>
    <property type="molecule type" value="Genomic_DNA"/>
</dbReference>
<protein>
    <recommendedName>
        <fullName evidence="4">Transmembrane protein</fullName>
    </recommendedName>
</protein>
<feature type="signal peptide" evidence="1">
    <location>
        <begin position="1"/>
        <end position="18"/>
    </location>
</feature>
<keyword evidence="1" id="KW-0732">Signal</keyword>
<evidence type="ECO:0000256" key="1">
    <source>
        <dbReference type="SAM" id="SignalP"/>
    </source>
</evidence>
<proteinExistence type="predicted"/>
<dbReference type="AlphaFoldDB" id="A0A7J6KGX4"/>
<evidence type="ECO:0008006" key="4">
    <source>
        <dbReference type="Google" id="ProtNLM"/>
    </source>
</evidence>
<organism evidence="2 3">
    <name type="scientific">Toxoplasma gondii</name>
    <dbReference type="NCBI Taxonomy" id="5811"/>
    <lineage>
        <taxon>Eukaryota</taxon>
        <taxon>Sar</taxon>
        <taxon>Alveolata</taxon>
        <taxon>Apicomplexa</taxon>
        <taxon>Conoidasida</taxon>
        <taxon>Coccidia</taxon>
        <taxon>Eucoccidiorida</taxon>
        <taxon>Eimeriorina</taxon>
        <taxon>Sarcocystidae</taxon>
        <taxon>Toxoplasma</taxon>
    </lineage>
</organism>
<dbReference type="Proteomes" id="UP000557509">
    <property type="component" value="Unassembled WGS sequence"/>
</dbReference>
<feature type="chain" id="PRO_5029711005" description="Transmembrane protein" evidence="1">
    <location>
        <begin position="19"/>
        <end position="78"/>
    </location>
</feature>